<feature type="domain" description="TIR" evidence="6">
    <location>
        <begin position="362"/>
        <end position="516"/>
    </location>
</feature>
<dbReference type="GO" id="GO:0007165">
    <property type="term" value="P:signal transduction"/>
    <property type="evidence" value="ECO:0007669"/>
    <property type="project" value="InterPro"/>
</dbReference>
<name>A0A8T0I8V2_CERPU</name>
<dbReference type="InterPro" id="IPR050258">
    <property type="entry name" value="Leguminous_Lectin"/>
</dbReference>
<dbReference type="SUPFAM" id="SSF49899">
    <property type="entry name" value="Concanavalin A-like lectins/glucanases"/>
    <property type="match status" value="1"/>
</dbReference>
<feature type="signal peptide" evidence="5">
    <location>
        <begin position="1"/>
        <end position="23"/>
    </location>
</feature>
<organism evidence="7 8">
    <name type="scientific">Ceratodon purpureus</name>
    <name type="common">Fire moss</name>
    <name type="synonym">Dicranum purpureum</name>
    <dbReference type="NCBI Taxonomy" id="3225"/>
    <lineage>
        <taxon>Eukaryota</taxon>
        <taxon>Viridiplantae</taxon>
        <taxon>Streptophyta</taxon>
        <taxon>Embryophyta</taxon>
        <taxon>Bryophyta</taxon>
        <taxon>Bryophytina</taxon>
        <taxon>Bryopsida</taxon>
        <taxon>Dicranidae</taxon>
        <taxon>Pseudoditrichales</taxon>
        <taxon>Ditrichaceae</taxon>
        <taxon>Ceratodon</taxon>
    </lineage>
</organism>
<dbReference type="GO" id="GO:0030246">
    <property type="term" value="F:carbohydrate binding"/>
    <property type="evidence" value="ECO:0007669"/>
    <property type="project" value="UniProtKB-KW"/>
</dbReference>
<feature type="region of interest" description="Disordered" evidence="3">
    <location>
        <begin position="303"/>
        <end position="332"/>
    </location>
</feature>
<dbReference type="Proteomes" id="UP000822688">
    <property type="component" value="Chromosome 4"/>
</dbReference>
<reference evidence="7" key="1">
    <citation type="submission" date="2020-06" db="EMBL/GenBank/DDBJ databases">
        <title>WGS assembly of Ceratodon purpureus strain R40.</title>
        <authorList>
            <person name="Carey S.B."/>
            <person name="Jenkins J."/>
            <person name="Shu S."/>
            <person name="Lovell J.T."/>
            <person name="Sreedasyam A."/>
            <person name="Maumus F."/>
            <person name="Tiley G.P."/>
            <person name="Fernandez-Pozo N."/>
            <person name="Barry K."/>
            <person name="Chen C."/>
            <person name="Wang M."/>
            <person name="Lipzen A."/>
            <person name="Daum C."/>
            <person name="Saski C.A."/>
            <person name="Payton A.C."/>
            <person name="Mcbreen J.C."/>
            <person name="Conrad R.E."/>
            <person name="Kollar L.M."/>
            <person name="Olsson S."/>
            <person name="Huttunen S."/>
            <person name="Landis J.B."/>
            <person name="Wickett N.J."/>
            <person name="Johnson M.G."/>
            <person name="Rensing S.A."/>
            <person name="Grimwood J."/>
            <person name="Schmutz J."/>
            <person name="Mcdaniel S.F."/>
        </authorList>
    </citation>
    <scope>NUCLEOTIDE SEQUENCE</scope>
    <source>
        <strain evidence="7">R40</strain>
    </source>
</reference>
<evidence type="ECO:0000256" key="2">
    <source>
        <dbReference type="ARBA" id="ARBA00022734"/>
    </source>
</evidence>
<evidence type="ECO:0000256" key="4">
    <source>
        <dbReference type="SAM" id="Phobius"/>
    </source>
</evidence>
<dbReference type="SUPFAM" id="SSF52200">
    <property type="entry name" value="Toll/Interleukin receptor TIR domain"/>
    <property type="match status" value="1"/>
</dbReference>
<evidence type="ECO:0000256" key="5">
    <source>
        <dbReference type="SAM" id="SignalP"/>
    </source>
</evidence>
<feature type="transmembrane region" description="Helical" evidence="4">
    <location>
        <begin position="337"/>
        <end position="360"/>
    </location>
</feature>
<comment type="caution">
    <text evidence="7">The sequence shown here is derived from an EMBL/GenBank/DDBJ whole genome shotgun (WGS) entry which is preliminary data.</text>
</comment>
<protein>
    <recommendedName>
        <fullName evidence="6">TIR domain-containing protein</fullName>
    </recommendedName>
</protein>
<dbReference type="EMBL" id="CM026424">
    <property type="protein sequence ID" value="KAG0580160.1"/>
    <property type="molecule type" value="Genomic_DNA"/>
</dbReference>
<dbReference type="PANTHER" id="PTHR32401">
    <property type="entry name" value="CONCANAVALIN A-LIKE LECTIN FAMILY PROTEIN"/>
    <property type="match status" value="1"/>
</dbReference>
<evidence type="ECO:0000313" key="8">
    <source>
        <dbReference type="Proteomes" id="UP000822688"/>
    </source>
</evidence>
<comment type="similarity">
    <text evidence="1">Belongs to the leguminous lectin family.</text>
</comment>
<dbReference type="Pfam" id="PF00139">
    <property type="entry name" value="Lectin_legB"/>
    <property type="match status" value="1"/>
</dbReference>
<dbReference type="AlphaFoldDB" id="A0A8T0I8V2"/>
<dbReference type="InterPro" id="IPR000157">
    <property type="entry name" value="TIR_dom"/>
</dbReference>
<accession>A0A8T0I8V2</accession>
<dbReference type="InterPro" id="IPR001220">
    <property type="entry name" value="Legume_lectin_dom"/>
</dbReference>
<dbReference type="PANTHER" id="PTHR32401:SF48">
    <property type="entry name" value="LEGUME LECTIN DOMAIN-CONTAINING PROTEIN"/>
    <property type="match status" value="1"/>
</dbReference>
<keyword evidence="4" id="KW-0472">Membrane</keyword>
<dbReference type="Gene3D" id="3.40.50.10140">
    <property type="entry name" value="Toll/interleukin-1 receptor homology (TIR) domain"/>
    <property type="match status" value="1"/>
</dbReference>
<keyword evidence="2" id="KW-0430">Lectin</keyword>
<keyword evidence="4" id="KW-0812">Transmembrane</keyword>
<feature type="compositionally biased region" description="Pro residues" evidence="3">
    <location>
        <begin position="308"/>
        <end position="322"/>
    </location>
</feature>
<gene>
    <name evidence="7" type="ORF">KC19_4G152300</name>
</gene>
<dbReference type="Gene3D" id="2.60.120.200">
    <property type="match status" value="1"/>
</dbReference>
<evidence type="ECO:0000259" key="6">
    <source>
        <dbReference type="PROSITE" id="PS50104"/>
    </source>
</evidence>
<dbReference type="InterPro" id="IPR035897">
    <property type="entry name" value="Toll_tir_struct_dom_sf"/>
</dbReference>
<sequence length="595" mass="66132">MISMYPEVVVVMVWLVFLIPDEALVASQAQASSGFNYPAFPVKDGSILALGNAVFNSSVQSYDMTSEQMWVPGYNVSTYSFCGRVMHKDKVRMVDKASGKVASFSTSFTFSFRSGNIYDCGHGMAFTFAATPNTSVLEATNRSTYGMCVFDYLDTRESNRVFAVKFGSQRNDFNVTGSNITDPSDGTIGLVLSTNGSTTVTSYNLCGEGKERCSFFCGDKGNFTAWIDYDSVGQTLEIRFRDGTVASGGKPPDAVLSVANVALFEVLDEEMYVGFSSTTVWEDTWIEVHRISSWNFNTSEVLLSPGSSSPPGPSPLEGPPRSPSSRPQQKQQDAPSLSIVLGPVLSFVGLVVLAVLIFYWKCRIHIFLSLAGGKNGDSRKFTKTLSNDLRSTWRYKLKLISVFLDSHDLPEGKPFPKEILNALNKTQVGIVVVTEDYFTRKWPMTELISLVASTKKNGNKVRILPLFWKLSTDQVKDKLNRDQVIDGLESQSWNEVWMKMSTETHPIDVKECREAVTILCNTTGIIYKYIDSTYEPEYREEIVEVVGRMCMEMVKDQISCSREVEPRTEPEEGITPSPCVCSCVCSKRPSNHPVK</sequence>
<evidence type="ECO:0000256" key="3">
    <source>
        <dbReference type="SAM" id="MobiDB-lite"/>
    </source>
</evidence>
<keyword evidence="5" id="KW-0732">Signal</keyword>
<evidence type="ECO:0000256" key="1">
    <source>
        <dbReference type="ARBA" id="ARBA00007606"/>
    </source>
</evidence>
<keyword evidence="8" id="KW-1185">Reference proteome</keyword>
<keyword evidence="4" id="KW-1133">Transmembrane helix</keyword>
<dbReference type="PROSITE" id="PS50104">
    <property type="entry name" value="TIR"/>
    <property type="match status" value="1"/>
</dbReference>
<feature type="chain" id="PRO_5035796506" description="TIR domain-containing protein" evidence="5">
    <location>
        <begin position="24"/>
        <end position="595"/>
    </location>
</feature>
<dbReference type="InterPro" id="IPR013320">
    <property type="entry name" value="ConA-like_dom_sf"/>
</dbReference>
<evidence type="ECO:0000313" key="7">
    <source>
        <dbReference type="EMBL" id="KAG0580160.1"/>
    </source>
</evidence>
<proteinExistence type="inferred from homology"/>
<dbReference type="Pfam" id="PF13676">
    <property type="entry name" value="TIR_2"/>
    <property type="match status" value="1"/>
</dbReference>